<accession>A0AAX2AH67</accession>
<dbReference type="RefSeq" id="WP_114842745.1">
    <property type="nucleotide sequence ID" value="NZ_CP031219.1"/>
</dbReference>
<dbReference type="InterPro" id="IPR051470">
    <property type="entry name" value="Thiol:disulfide_interchange"/>
</dbReference>
<dbReference type="PANTHER" id="PTHR35272:SF3">
    <property type="entry name" value="THIOL:DISULFIDE INTERCHANGE PROTEIN DSBC"/>
    <property type="match status" value="1"/>
</dbReference>
<evidence type="ECO:0000313" key="3">
    <source>
        <dbReference type="Proteomes" id="UP000290092"/>
    </source>
</evidence>
<dbReference type="Proteomes" id="UP000290092">
    <property type="component" value="Unassembled WGS sequence"/>
</dbReference>
<organism evidence="2 3">
    <name type="scientific">Malaciobacter mytili LMG 24559</name>
    <dbReference type="NCBI Taxonomy" id="1032238"/>
    <lineage>
        <taxon>Bacteria</taxon>
        <taxon>Pseudomonadati</taxon>
        <taxon>Campylobacterota</taxon>
        <taxon>Epsilonproteobacteria</taxon>
        <taxon>Campylobacterales</taxon>
        <taxon>Arcobacteraceae</taxon>
        <taxon>Malaciobacter</taxon>
    </lineage>
</organism>
<name>A0AAX2AH67_9BACT</name>
<dbReference type="KEGG" id="amyt:AMYT_2388"/>
<dbReference type="Gene3D" id="3.40.30.10">
    <property type="entry name" value="Glutaredoxin"/>
    <property type="match status" value="1"/>
</dbReference>
<evidence type="ECO:0000259" key="1">
    <source>
        <dbReference type="Pfam" id="PF13462"/>
    </source>
</evidence>
<proteinExistence type="predicted"/>
<dbReference type="AlphaFoldDB" id="A0AAX2AH67"/>
<dbReference type="SUPFAM" id="SSF52833">
    <property type="entry name" value="Thioredoxin-like"/>
    <property type="match status" value="1"/>
</dbReference>
<reference evidence="2 3" key="1">
    <citation type="submission" date="2017-09" db="EMBL/GenBank/DDBJ databases">
        <title>Genomics of the genus Arcobacter.</title>
        <authorList>
            <person name="Perez-Cataluna A."/>
            <person name="Figueras M.J."/>
            <person name="Salas-Masso N."/>
        </authorList>
    </citation>
    <scope>NUCLEOTIDE SEQUENCE [LARGE SCALE GENOMIC DNA]</scope>
    <source>
        <strain evidence="2 3">CECT 7386</strain>
    </source>
</reference>
<dbReference type="CDD" id="cd02972">
    <property type="entry name" value="DsbA_family"/>
    <property type="match status" value="1"/>
</dbReference>
<gene>
    <name evidence="2" type="ORF">CP985_06135</name>
</gene>
<dbReference type="PANTHER" id="PTHR35272">
    <property type="entry name" value="THIOL:DISULFIDE INTERCHANGE PROTEIN DSBC-RELATED"/>
    <property type="match status" value="1"/>
</dbReference>
<evidence type="ECO:0000313" key="2">
    <source>
        <dbReference type="EMBL" id="RXK15940.1"/>
    </source>
</evidence>
<keyword evidence="3" id="KW-1185">Reference proteome</keyword>
<protein>
    <submittedName>
        <fullName evidence="2">Disulfide bond formation protein DsbA</fullName>
    </submittedName>
</protein>
<feature type="domain" description="Thioredoxin-like fold" evidence="1">
    <location>
        <begin position="118"/>
        <end position="277"/>
    </location>
</feature>
<dbReference type="EMBL" id="NXID01000017">
    <property type="protein sequence ID" value="RXK15940.1"/>
    <property type="molecule type" value="Genomic_DNA"/>
</dbReference>
<comment type="caution">
    <text evidence="2">The sequence shown here is derived from an EMBL/GenBank/DDBJ whole genome shotgun (WGS) entry which is preliminary data.</text>
</comment>
<dbReference type="InterPro" id="IPR036249">
    <property type="entry name" value="Thioredoxin-like_sf"/>
</dbReference>
<sequence>MSFISKTLLASTLLISSIYANNIDEKVLNFEKDRFSKNDRVKVEKLSINLKKKLSLENWYGYIIDVEAKIADKSIKAKDVLFSNGTFIAPELLDINTGKSLKDIMTPTLTSKYYDKKRLIAGNENAKDKIVIFSDPLCPFCIDYVPEVIKFVKEHKNKIALYYYHFPLLRIHPAAETITKAMVIAKNKGVKDIELKVYQADFEPFFDSKETSKEKILEAFNKLIKTDIKLEELEDKKLREEIFEDVAMGEEVMVQGTPTIFINGEQDKSKLKYEELGK</sequence>
<dbReference type="InterPro" id="IPR012336">
    <property type="entry name" value="Thioredoxin-like_fold"/>
</dbReference>
<dbReference type="Pfam" id="PF13462">
    <property type="entry name" value="Thioredoxin_4"/>
    <property type="match status" value="1"/>
</dbReference>